<accession>A0A0R2DPF1</accession>
<dbReference type="AlphaFoldDB" id="A0A0R2DPF1"/>
<comment type="caution">
    <text evidence="2">The sequence shown here is derived from an EMBL/GenBank/DDBJ whole genome shotgun (WGS) entry which is preliminary data.</text>
</comment>
<keyword evidence="1" id="KW-1133">Transmembrane helix</keyword>
<sequence length="93" mass="9669">MTNEALSATGITTACRVIATLVTVLVTLVVKVTSASVLAAKLATFLFVSFVAASEAEIVVIAELSDEEFAELESEAPELFSAAELNSADADEM</sequence>
<proteinExistence type="predicted"/>
<evidence type="ECO:0000313" key="2">
    <source>
        <dbReference type="EMBL" id="KRN02090.1"/>
    </source>
</evidence>
<organism evidence="2 3">
    <name type="scientific">Levilactobacillus senmaizukei DSM 21775 = NBRC 103853</name>
    <dbReference type="NCBI Taxonomy" id="1423803"/>
    <lineage>
        <taxon>Bacteria</taxon>
        <taxon>Bacillati</taxon>
        <taxon>Bacillota</taxon>
        <taxon>Bacilli</taxon>
        <taxon>Lactobacillales</taxon>
        <taxon>Lactobacillaceae</taxon>
        <taxon>Levilactobacillus</taxon>
    </lineage>
</organism>
<protein>
    <submittedName>
        <fullName evidence="2">Uncharacterized protein</fullName>
    </submittedName>
</protein>
<evidence type="ECO:0000313" key="3">
    <source>
        <dbReference type="Proteomes" id="UP000051589"/>
    </source>
</evidence>
<name>A0A0R2DPF1_9LACO</name>
<reference evidence="2 3" key="1">
    <citation type="journal article" date="2015" name="Genome Announc.">
        <title>Expanding the biotechnology potential of lactobacilli through comparative genomics of 213 strains and associated genera.</title>
        <authorList>
            <person name="Sun Z."/>
            <person name="Harris H.M."/>
            <person name="McCann A."/>
            <person name="Guo C."/>
            <person name="Argimon S."/>
            <person name="Zhang W."/>
            <person name="Yang X."/>
            <person name="Jeffery I.B."/>
            <person name="Cooney J.C."/>
            <person name="Kagawa T.F."/>
            <person name="Liu W."/>
            <person name="Song Y."/>
            <person name="Salvetti E."/>
            <person name="Wrobel A."/>
            <person name="Rasinkangas P."/>
            <person name="Parkhill J."/>
            <person name="Rea M.C."/>
            <person name="O'Sullivan O."/>
            <person name="Ritari J."/>
            <person name="Douillard F.P."/>
            <person name="Paul Ross R."/>
            <person name="Yang R."/>
            <person name="Briner A.E."/>
            <person name="Felis G.E."/>
            <person name="de Vos W.M."/>
            <person name="Barrangou R."/>
            <person name="Klaenhammer T.R."/>
            <person name="Caufield P.W."/>
            <person name="Cui Y."/>
            <person name="Zhang H."/>
            <person name="O'Toole P.W."/>
        </authorList>
    </citation>
    <scope>NUCLEOTIDE SEQUENCE [LARGE SCALE GENOMIC DNA]</scope>
    <source>
        <strain evidence="2 3">DSM 21775</strain>
    </source>
</reference>
<keyword evidence="3" id="KW-1185">Reference proteome</keyword>
<keyword evidence="1" id="KW-0472">Membrane</keyword>
<keyword evidence="1" id="KW-0812">Transmembrane</keyword>
<gene>
    <name evidence="2" type="ORF">FD13_GL000229</name>
</gene>
<feature type="transmembrane region" description="Helical" evidence="1">
    <location>
        <begin position="6"/>
        <end position="30"/>
    </location>
</feature>
<dbReference type="EMBL" id="AYZH01000010">
    <property type="protein sequence ID" value="KRN02090.1"/>
    <property type="molecule type" value="Genomic_DNA"/>
</dbReference>
<dbReference type="Proteomes" id="UP000051589">
    <property type="component" value="Unassembled WGS sequence"/>
</dbReference>
<evidence type="ECO:0000256" key="1">
    <source>
        <dbReference type="SAM" id="Phobius"/>
    </source>
</evidence>